<evidence type="ECO:0000313" key="2">
    <source>
        <dbReference type="Proteomes" id="UP000622653"/>
    </source>
</evidence>
<name>A0A8J7G780_9BACL</name>
<comment type="caution">
    <text evidence="1">The sequence shown here is derived from an EMBL/GenBank/DDBJ whole genome shotgun (WGS) entry which is preliminary data.</text>
</comment>
<dbReference type="Gene3D" id="2.60.40.4350">
    <property type="match status" value="1"/>
</dbReference>
<proteinExistence type="predicted"/>
<evidence type="ECO:0000313" key="1">
    <source>
        <dbReference type="EMBL" id="MBF4500448.1"/>
    </source>
</evidence>
<dbReference type="Pfam" id="PF09700">
    <property type="entry name" value="Cas_Cmr3"/>
    <property type="match status" value="1"/>
</dbReference>
<dbReference type="InterPro" id="IPR019117">
    <property type="entry name" value="CRISPR-assoc_protein_Cmr3"/>
</dbReference>
<reference evidence="1" key="1">
    <citation type="submission" date="2020-11" db="EMBL/GenBank/DDBJ databases">
        <title>Multidrug resistant novel bacterium Savagea serpentis sp. nov., isolated from the scats of a vine snake (Ahaetulla nasuta).</title>
        <authorList>
            <person name="Venkata Ramana V."/>
            <person name="Vikas Patil S."/>
            <person name="Yogita Lugani V."/>
        </authorList>
    </citation>
    <scope>NUCLEOTIDE SEQUENCE</scope>
    <source>
        <strain evidence="1">SN6</strain>
    </source>
</reference>
<sequence>MMKQQMYKLKPLDRLFFKGASPSDAGINFHTSTIFPPYPSTYAGMFRELWNVDARELSIGWSGILLNNKPIYPAPLDTMLVAEHSNGEESLQLVLLQLKRDPSNNLPFPYVLTAPPTRQVESEERKRLKRKAGSWNGLDQKTFSDYVRATGEALALTTFNESITFEQQTGISVDLADGVTETGKWYTRESVVLNEQVPLGGAPKQKEEQLLLGVEVTKGFKKQSPVIVKIGGDQRRAKLSKYDKKQVQKAEGTNYFKLYLATPAIWKHGTLPRWIDPATLTGTFSYKKRKIRVEAIAAAIGKPEVIGSFNPKENRPVAPQLAVPAGSVIYFKLLEGTFEDAVYLMHEKNMSDYRERLGYDYPWYKRTTYCDRGFGHSYVAALSAEQVQQLQKEKGEKYD</sequence>
<keyword evidence="2" id="KW-1185">Reference proteome</keyword>
<dbReference type="EMBL" id="JADKPV010000001">
    <property type="protein sequence ID" value="MBF4500448.1"/>
    <property type="molecule type" value="Genomic_DNA"/>
</dbReference>
<organism evidence="1 2">
    <name type="scientific">Savagea serpentis</name>
    <dbReference type="NCBI Taxonomy" id="2785297"/>
    <lineage>
        <taxon>Bacteria</taxon>
        <taxon>Bacillati</taxon>
        <taxon>Bacillota</taxon>
        <taxon>Bacilli</taxon>
        <taxon>Bacillales</taxon>
        <taxon>Caryophanaceae</taxon>
        <taxon>Savagea</taxon>
    </lineage>
</organism>
<dbReference type="Proteomes" id="UP000622653">
    <property type="component" value="Unassembled WGS sequence"/>
</dbReference>
<accession>A0A8J7G780</accession>
<dbReference type="Gene3D" id="3.30.70.2940">
    <property type="match status" value="1"/>
</dbReference>
<gene>
    <name evidence="1" type="ORF">IRY55_03645</name>
</gene>
<dbReference type="RefSeq" id="WP_194561888.1">
    <property type="nucleotide sequence ID" value="NZ_JADKPV010000001.1"/>
</dbReference>
<protein>
    <submittedName>
        <fullName evidence="1">Uncharacterized protein</fullName>
    </submittedName>
</protein>
<dbReference type="AlphaFoldDB" id="A0A8J7G780"/>